<dbReference type="PANTHER" id="PTHR44830:SF1">
    <property type="entry name" value="TR-TYPE G DOMAIN-CONTAINING PROTEIN"/>
    <property type="match status" value="1"/>
</dbReference>
<dbReference type="InterPro" id="IPR009000">
    <property type="entry name" value="Transl_B-barrel_sf"/>
</dbReference>
<name>A0AAW0HMC2_MYOGA</name>
<accession>A0AAW0HMC2</accession>
<gene>
    <name evidence="3" type="ORF">U0070_007483</name>
</gene>
<dbReference type="Proteomes" id="UP001488838">
    <property type="component" value="Unassembled WGS sequence"/>
</dbReference>
<feature type="domain" description="GTP-eEF1A C-terminal" evidence="2">
    <location>
        <begin position="74"/>
        <end position="127"/>
    </location>
</feature>
<dbReference type="InterPro" id="IPR054696">
    <property type="entry name" value="GTP-eEF1A_C"/>
</dbReference>
<evidence type="ECO:0000313" key="3">
    <source>
        <dbReference type="EMBL" id="KAK7802748.1"/>
    </source>
</evidence>
<dbReference type="InterPro" id="IPR004161">
    <property type="entry name" value="EFTu-like_2"/>
</dbReference>
<keyword evidence="4" id="KW-1185">Reference proteome</keyword>
<evidence type="ECO:0000313" key="4">
    <source>
        <dbReference type="Proteomes" id="UP001488838"/>
    </source>
</evidence>
<dbReference type="SUPFAM" id="SSF50447">
    <property type="entry name" value="Translation proteins"/>
    <property type="match status" value="1"/>
</dbReference>
<dbReference type="Pfam" id="PF03144">
    <property type="entry name" value="GTP_EFTU_D2"/>
    <property type="match status" value="1"/>
</dbReference>
<organism evidence="3 4">
    <name type="scientific">Myodes glareolus</name>
    <name type="common">Bank vole</name>
    <name type="synonym">Clethrionomys glareolus</name>
    <dbReference type="NCBI Taxonomy" id="447135"/>
    <lineage>
        <taxon>Eukaryota</taxon>
        <taxon>Metazoa</taxon>
        <taxon>Chordata</taxon>
        <taxon>Craniata</taxon>
        <taxon>Vertebrata</taxon>
        <taxon>Euteleostomi</taxon>
        <taxon>Mammalia</taxon>
        <taxon>Eutheria</taxon>
        <taxon>Euarchontoglires</taxon>
        <taxon>Glires</taxon>
        <taxon>Rodentia</taxon>
        <taxon>Myomorpha</taxon>
        <taxon>Muroidea</taxon>
        <taxon>Cricetidae</taxon>
        <taxon>Arvicolinae</taxon>
        <taxon>Myodes</taxon>
    </lineage>
</organism>
<proteinExistence type="predicted"/>
<protein>
    <recommendedName>
        <fullName evidence="5">Elongation factor 1 alpha</fullName>
    </recommendedName>
</protein>
<evidence type="ECO:0000259" key="1">
    <source>
        <dbReference type="Pfam" id="PF03144"/>
    </source>
</evidence>
<dbReference type="PANTHER" id="PTHR44830">
    <property type="entry name" value="ELONGATION FACTOR 1 ALPHA"/>
    <property type="match status" value="1"/>
</dbReference>
<evidence type="ECO:0008006" key="5">
    <source>
        <dbReference type="Google" id="ProtNLM"/>
    </source>
</evidence>
<evidence type="ECO:0000259" key="2">
    <source>
        <dbReference type="Pfam" id="PF22594"/>
    </source>
</evidence>
<dbReference type="GO" id="GO:0005525">
    <property type="term" value="F:GTP binding"/>
    <property type="evidence" value="ECO:0007669"/>
    <property type="project" value="InterPro"/>
</dbReference>
<dbReference type="EMBL" id="JBBHLL010000447">
    <property type="protein sequence ID" value="KAK7802748.1"/>
    <property type="molecule type" value="Genomic_DNA"/>
</dbReference>
<sequence length="127" mass="13652">MGIGGLKPGMVVTFTPVNVIKEVKSVEMDHEPLSEALSGDNVGFIVKHVSVKDVRGGKLASDSINDPPMEGADFNAQVIILKNPGQISIGYAPVLDCHTAHIANKFAELKEKIDCYSGKKLKYGPKF</sequence>
<feature type="domain" description="Translation elongation factor EFTu-like" evidence="1">
    <location>
        <begin position="4"/>
        <end position="57"/>
    </location>
</feature>
<reference evidence="3 4" key="1">
    <citation type="journal article" date="2023" name="bioRxiv">
        <title>Conserved and derived expression patterns and positive selection on dental genes reveal complex evolutionary context of ever-growing rodent molars.</title>
        <authorList>
            <person name="Calamari Z.T."/>
            <person name="Song A."/>
            <person name="Cohen E."/>
            <person name="Akter M."/>
            <person name="Roy R.D."/>
            <person name="Hallikas O."/>
            <person name="Christensen M.M."/>
            <person name="Li P."/>
            <person name="Marangoni P."/>
            <person name="Jernvall J."/>
            <person name="Klein O.D."/>
        </authorList>
    </citation>
    <scope>NUCLEOTIDE SEQUENCE [LARGE SCALE GENOMIC DNA]</scope>
    <source>
        <strain evidence="3">V071</strain>
    </source>
</reference>
<dbReference type="Pfam" id="PF22594">
    <property type="entry name" value="GTP-eEF1A_C"/>
    <property type="match status" value="1"/>
</dbReference>
<dbReference type="Gene3D" id="2.40.30.10">
    <property type="entry name" value="Translation factors"/>
    <property type="match status" value="2"/>
</dbReference>
<comment type="caution">
    <text evidence="3">The sequence shown here is derived from an EMBL/GenBank/DDBJ whole genome shotgun (WGS) entry which is preliminary data.</text>
</comment>
<dbReference type="AlphaFoldDB" id="A0AAW0HMC2"/>